<name>A0A142EP64_9BACT</name>
<organism evidence="1 2">
    <name type="scientific">Algoriphagus sanaruensis</name>
    <dbReference type="NCBI Taxonomy" id="1727163"/>
    <lineage>
        <taxon>Bacteria</taxon>
        <taxon>Pseudomonadati</taxon>
        <taxon>Bacteroidota</taxon>
        <taxon>Cytophagia</taxon>
        <taxon>Cytophagales</taxon>
        <taxon>Cyclobacteriaceae</taxon>
        <taxon>Algoriphagus</taxon>
    </lineage>
</organism>
<dbReference type="OrthoDB" id="826073at2"/>
<dbReference type="KEGG" id="alm:AO498_10800"/>
<protein>
    <submittedName>
        <fullName evidence="1">Uncharacterized protein</fullName>
    </submittedName>
</protein>
<reference evidence="1 2" key="2">
    <citation type="journal article" date="2016" name="Genome Announc.">
        <title>Complete Genome Sequence of Algoriphagus sp. Strain M8-2, Isolated from a Brackish Lake.</title>
        <authorList>
            <person name="Muraguchi Y."/>
            <person name="Kushimoto K."/>
            <person name="Ohtsubo Y."/>
            <person name="Suzuki T."/>
            <person name="Dohra H."/>
            <person name="Kimbara K."/>
            <person name="Shintani M."/>
        </authorList>
    </citation>
    <scope>NUCLEOTIDE SEQUENCE [LARGE SCALE GENOMIC DNA]</scope>
    <source>
        <strain evidence="1 2">M8-2</strain>
    </source>
</reference>
<dbReference type="PATRIC" id="fig|1727163.4.peg.2255"/>
<proteinExistence type="predicted"/>
<keyword evidence="2" id="KW-1185">Reference proteome</keyword>
<dbReference type="AlphaFoldDB" id="A0A142EP64"/>
<sequence>MFEGAEYPQSLEESTLERWFEQGRSSRIPYTYLVIIWDDRESSYSPVFLEERVELDNYSKDDRGYSNQWFVAAYDLFSESRVK</sequence>
<dbReference type="Proteomes" id="UP000073816">
    <property type="component" value="Chromosome"/>
</dbReference>
<dbReference type="EMBL" id="CP012836">
    <property type="protein sequence ID" value="AMQ56919.1"/>
    <property type="molecule type" value="Genomic_DNA"/>
</dbReference>
<gene>
    <name evidence="1" type="ORF">AO498_10800</name>
</gene>
<evidence type="ECO:0000313" key="2">
    <source>
        <dbReference type="Proteomes" id="UP000073816"/>
    </source>
</evidence>
<evidence type="ECO:0000313" key="1">
    <source>
        <dbReference type="EMBL" id="AMQ56919.1"/>
    </source>
</evidence>
<reference evidence="2" key="1">
    <citation type="submission" date="2015-09" db="EMBL/GenBank/DDBJ databases">
        <title>Complete sequence of Algoriphagus sp. M8-2.</title>
        <authorList>
            <person name="Shintani M."/>
        </authorList>
    </citation>
    <scope>NUCLEOTIDE SEQUENCE [LARGE SCALE GENOMIC DNA]</scope>
    <source>
        <strain evidence="2">M8-2</strain>
    </source>
</reference>
<accession>A0A142EP64</accession>